<evidence type="ECO:0000256" key="1">
    <source>
        <dbReference type="ARBA" id="ARBA00023125"/>
    </source>
</evidence>
<dbReference type="PANTHER" id="PTHR46558:SF15">
    <property type="entry name" value="HELIX-TURN-HELIX DOMAIN PROTEIN"/>
    <property type="match status" value="1"/>
</dbReference>
<feature type="transmembrane region" description="Helical" evidence="2">
    <location>
        <begin position="81"/>
        <end position="104"/>
    </location>
</feature>
<keyword evidence="1" id="KW-0238">DNA-binding</keyword>
<gene>
    <name evidence="4" type="ORF">CBF29_11825</name>
</gene>
<proteinExistence type="predicted"/>
<accession>A0A430AME5</accession>
<keyword evidence="2" id="KW-0472">Membrane</keyword>
<keyword evidence="2" id="KW-1133">Transmembrane helix</keyword>
<dbReference type="Proteomes" id="UP000287605">
    <property type="component" value="Unassembled WGS sequence"/>
</dbReference>
<name>A0A430AME5_9ENTE</name>
<comment type="caution">
    <text evidence="4">The sequence shown here is derived from an EMBL/GenBank/DDBJ whole genome shotgun (WGS) entry which is preliminary data.</text>
</comment>
<dbReference type="PROSITE" id="PS50943">
    <property type="entry name" value="HTH_CROC1"/>
    <property type="match status" value="1"/>
</dbReference>
<dbReference type="Gene3D" id="1.10.260.40">
    <property type="entry name" value="lambda repressor-like DNA-binding domains"/>
    <property type="match status" value="1"/>
</dbReference>
<dbReference type="OrthoDB" id="4427456at2"/>
<dbReference type="InterPro" id="IPR010982">
    <property type="entry name" value="Lambda_DNA-bd_dom_sf"/>
</dbReference>
<dbReference type="RefSeq" id="WP_126809930.1">
    <property type="nucleotide sequence ID" value="NZ_NGKA01000023.1"/>
</dbReference>
<dbReference type="GO" id="GO:0003677">
    <property type="term" value="F:DNA binding"/>
    <property type="evidence" value="ECO:0007669"/>
    <property type="project" value="UniProtKB-KW"/>
</dbReference>
<dbReference type="SUPFAM" id="SSF47413">
    <property type="entry name" value="lambda repressor-like DNA-binding domains"/>
    <property type="match status" value="1"/>
</dbReference>
<dbReference type="CDD" id="cd00093">
    <property type="entry name" value="HTH_XRE"/>
    <property type="match status" value="1"/>
</dbReference>
<keyword evidence="2" id="KW-0812">Transmembrane</keyword>
<sequence>MEIGKIIKENRTAKNMTQEQLAKELFVSRPLISKWENGKSYPDLEQLLILSDFFDLTLDELLKGDKKMTKKLNTIIKRKHLLTGMIITLLIIIFFTLYSMYSIWTRKSIQLKPSDIEITSIKIEKNPSINVINVATEEKVTLPEDVSYQIKYKVKKSFTTIQTGYYFDQDQDNIYVDIRGNRTLFPSNDEHTFMISSDAKLYGENENIKIDENYVQRMIKNKDIKILDVNSLAESISTLGPNSSGGTNIDSNIKSWTLLKQSDLKK</sequence>
<evidence type="ECO:0000313" key="4">
    <source>
        <dbReference type="EMBL" id="RSU09269.1"/>
    </source>
</evidence>
<evidence type="ECO:0000313" key="5">
    <source>
        <dbReference type="Proteomes" id="UP000287605"/>
    </source>
</evidence>
<evidence type="ECO:0000259" key="3">
    <source>
        <dbReference type="PROSITE" id="PS50943"/>
    </source>
</evidence>
<dbReference type="SMART" id="SM00530">
    <property type="entry name" value="HTH_XRE"/>
    <property type="match status" value="1"/>
</dbReference>
<dbReference type="Pfam" id="PF01381">
    <property type="entry name" value="HTH_3"/>
    <property type="match status" value="1"/>
</dbReference>
<keyword evidence="5" id="KW-1185">Reference proteome</keyword>
<dbReference type="EMBL" id="NGKA01000023">
    <property type="protein sequence ID" value="RSU09269.1"/>
    <property type="molecule type" value="Genomic_DNA"/>
</dbReference>
<dbReference type="InterPro" id="IPR001387">
    <property type="entry name" value="Cro/C1-type_HTH"/>
</dbReference>
<dbReference type="AlphaFoldDB" id="A0A430AME5"/>
<dbReference type="PANTHER" id="PTHR46558">
    <property type="entry name" value="TRACRIPTIONAL REGULATORY PROTEIN-RELATED-RELATED"/>
    <property type="match status" value="1"/>
</dbReference>
<feature type="domain" description="HTH cro/C1-type" evidence="3">
    <location>
        <begin position="7"/>
        <end position="61"/>
    </location>
</feature>
<reference evidence="4 5" key="1">
    <citation type="submission" date="2017-05" db="EMBL/GenBank/DDBJ databases">
        <title>Vagococcus spp. assemblies.</title>
        <authorList>
            <person name="Gulvik C.A."/>
        </authorList>
    </citation>
    <scope>NUCLEOTIDE SEQUENCE [LARGE SCALE GENOMIC DNA]</scope>
    <source>
        <strain evidence="4 5">CCUG 51432</strain>
    </source>
</reference>
<evidence type="ECO:0000256" key="2">
    <source>
        <dbReference type="SAM" id="Phobius"/>
    </source>
</evidence>
<organism evidence="4 5">
    <name type="scientific">Vagococcus elongatus</name>
    <dbReference type="NCBI Taxonomy" id="180344"/>
    <lineage>
        <taxon>Bacteria</taxon>
        <taxon>Bacillati</taxon>
        <taxon>Bacillota</taxon>
        <taxon>Bacilli</taxon>
        <taxon>Lactobacillales</taxon>
        <taxon>Enterococcaceae</taxon>
        <taxon>Vagococcus</taxon>
    </lineage>
</organism>
<protein>
    <recommendedName>
        <fullName evidence="3">HTH cro/C1-type domain-containing protein</fullName>
    </recommendedName>
</protein>